<feature type="region of interest" description="Disordered" evidence="1">
    <location>
        <begin position="1"/>
        <end position="62"/>
    </location>
</feature>
<sequence>MGVEHREKKKKKKREKLFGDLLVGEEQEDEEKENVEKEKEKEKEKENENEENEEEEEEEEKIEKWGTMHTFPAHAHLQALLQPAELALISVMLVDGTVPGSPTRVRQVPPDTPLEEALAS</sequence>
<feature type="compositionally biased region" description="Basic and acidic residues" evidence="1">
    <location>
        <begin position="34"/>
        <end position="46"/>
    </location>
</feature>
<feature type="compositionally biased region" description="Acidic residues" evidence="1">
    <location>
        <begin position="47"/>
        <end position="60"/>
    </location>
</feature>
<evidence type="ECO:0000313" key="3">
    <source>
        <dbReference type="Proteomes" id="UP001607303"/>
    </source>
</evidence>
<dbReference type="AlphaFoldDB" id="A0ABD2CJD7"/>
<dbReference type="Proteomes" id="UP001607303">
    <property type="component" value="Unassembled WGS sequence"/>
</dbReference>
<keyword evidence="3" id="KW-1185">Reference proteome</keyword>
<organism evidence="2 3">
    <name type="scientific">Vespula maculifrons</name>
    <name type="common">Eastern yellow jacket</name>
    <name type="synonym">Wasp</name>
    <dbReference type="NCBI Taxonomy" id="7453"/>
    <lineage>
        <taxon>Eukaryota</taxon>
        <taxon>Metazoa</taxon>
        <taxon>Ecdysozoa</taxon>
        <taxon>Arthropoda</taxon>
        <taxon>Hexapoda</taxon>
        <taxon>Insecta</taxon>
        <taxon>Pterygota</taxon>
        <taxon>Neoptera</taxon>
        <taxon>Endopterygota</taxon>
        <taxon>Hymenoptera</taxon>
        <taxon>Apocrita</taxon>
        <taxon>Aculeata</taxon>
        <taxon>Vespoidea</taxon>
        <taxon>Vespidae</taxon>
        <taxon>Vespinae</taxon>
        <taxon>Vespula</taxon>
    </lineage>
</organism>
<accession>A0ABD2CJD7</accession>
<name>A0ABD2CJD7_VESMC</name>
<gene>
    <name evidence="2" type="ORF">V1477_006626</name>
</gene>
<evidence type="ECO:0000313" key="2">
    <source>
        <dbReference type="EMBL" id="KAL2745209.1"/>
    </source>
</evidence>
<feature type="region of interest" description="Disordered" evidence="1">
    <location>
        <begin position="97"/>
        <end position="120"/>
    </location>
</feature>
<proteinExistence type="predicted"/>
<feature type="compositionally biased region" description="Acidic residues" evidence="1">
    <location>
        <begin position="23"/>
        <end position="33"/>
    </location>
</feature>
<protein>
    <submittedName>
        <fullName evidence="2">Uncharacterized protein</fullName>
    </submittedName>
</protein>
<comment type="caution">
    <text evidence="2">The sequence shown here is derived from an EMBL/GenBank/DDBJ whole genome shotgun (WGS) entry which is preliminary data.</text>
</comment>
<evidence type="ECO:0000256" key="1">
    <source>
        <dbReference type="SAM" id="MobiDB-lite"/>
    </source>
</evidence>
<dbReference type="EMBL" id="JAYRBN010000046">
    <property type="protein sequence ID" value="KAL2745209.1"/>
    <property type="molecule type" value="Genomic_DNA"/>
</dbReference>
<reference evidence="2 3" key="1">
    <citation type="journal article" date="2024" name="Ann. Entomol. Soc. Am.">
        <title>Genomic analyses of the southern and eastern yellowjacket wasps (Hymenoptera: Vespidae) reveal evolutionary signatures of social life.</title>
        <authorList>
            <person name="Catto M.A."/>
            <person name="Caine P.B."/>
            <person name="Orr S.E."/>
            <person name="Hunt B.G."/>
            <person name="Goodisman M.A.D."/>
        </authorList>
    </citation>
    <scope>NUCLEOTIDE SEQUENCE [LARGE SCALE GENOMIC DNA]</scope>
    <source>
        <strain evidence="2">232</strain>
        <tissue evidence="2">Head and thorax</tissue>
    </source>
</reference>